<gene>
    <name evidence="2" type="ORF">VV02_10580</name>
</gene>
<reference evidence="2 3" key="1">
    <citation type="submission" date="2015-03" db="EMBL/GenBank/DDBJ databases">
        <title>Luteipulveratus halotolerans sp. nov., a novel actinobacterium (Dermacoccaceae) from Sarawak, Malaysia.</title>
        <authorList>
            <person name="Juboi H."/>
            <person name="Basik A."/>
            <person name="Shamsul S.S."/>
            <person name="Arnold P."/>
            <person name="Schmitt E.K."/>
            <person name="Sanglier J.-J."/>
            <person name="Yeo T."/>
        </authorList>
    </citation>
    <scope>NUCLEOTIDE SEQUENCE [LARGE SCALE GENOMIC DNA]</scope>
    <source>
        <strain evidence="2 3">MN07-A0370</strain>
    </source>
</reference>
<protein>
    <submittedName>
        <fullName evidence="2">Uncharacterized protein</fullName>
    </submittedName>
</protein>
<dbReference type="OrthoDB" id="4858593at2"/>
<dbReference type="AlphaFoldDB" id="A0A0K1JI03"/>
<organism evidence="2 3">
    <name type="scientific">Luteipulveratus mongoliensis</name>
    <dbReference type="NCBI Taxonomy" id="571913"/>
    <lineage>
        <taxon>Bacteria</taxon>
        <taxon>Bacillati</taxon>
        <taxon>Actinomycetota</taxon>
        <taxon>Actinomycetes</taxon>
        <taxon>Micrococcales</taxon>
        <taxon>Dermacoccaceae</taxon>
        <taxon>Luteipulveratus</taxon>
    </lineage>
</organism>
<proteinExistence type="predicted"/>
<evidence type="ECO:0000313" key="2">
    <source>
        <dbReference type="EMBL" id="AKU16205.1"/>
    </source>
</evidence>
<feature type="compositionally biased region" description="Gly residues" evidence="1">
    <location>
        <begin position="109"/>
        <end position="119"/>
    </location>
</feature>
<dbReference type="Proteomes" id="UP000066480">
    <property type="component" value="Chromosome"/>
</dbReference>
<name>A0A0K1JI03_9MICO</name>
<feature type="region of interest" description="Disordered" evidence="1">
    <location>
        <begin position="96"/>
        <end position="131"/>
    </location>
</feature>
<accession>A0A0K1JI03</accession>
<keyword evidence="3" id="KW-1185">Reference proteome</keyword>
<dbReference type="RefSeq" id="WP_052591514.1">
    <property type="nucleotide sequence ID" value="NZ_CP011112.1"/>
</dbReference>
<dbReference type="KEGG" id="lmoi:VV02_10580"/>
<dbReference type="EMBL" id="CP011112">
    <property type="protein sequence ID" value="AKU16205.1"/>
    <property type="molecule type" value="Genomic_DNA"/>
</dbReference>
<dbReference type="STRING" id="571913.VV02_10580"/>
<evidence type="ECO:0000313" key="3">
    <source>
        <dbReference type="Proteomes" id="UP000066480"/>
    </source>
</evidence>
<sequence>MHPHNTLLGQNQALAVYVGDVDPYSVPSIAGHIQHDWDLVSPCPAADELGPSRTAYLWSDAARRRRTARGQTGHVVIGAPWLYLLTLDRDEMPKVQEPDWLPSEAPNGNGNGDGNGNGNGDKPQVPPAGTLWLPRHDLHGVHGATRLIAQIHERETGPVTVALSHQDFAIDALKRAYEDAGFDVVPLGDRDDEAGTDEPRYLLRLLDLLRAHERVASNAMDTPLLYAASAGLPVRVYGQAPLGLAVQQPIDGLLRDSTSPDRTLRELADRELGRDHLMPRDELRAVLEWSTRG</sequence>
<evidence type="ECO:0000256" key="1">
    <source>
        <dbReference type="SAM" id="MobiDB-lite"/>
    </source>
</evidence>